<dbReference type="OrthoDB" id="10529530at2759"/>
<dbReference type="EMBL" id="LHQQ01000038">
    <property type="protein sequence ID" value="KOS45814.1"/>
    <property type="molecule type" value="Genomic_DNA"/>
</dbReference>
<evidence type="ECO:0000313" key="2">
    <source>
        <dbReference type="Proteomes" id="UP000037696"/>
    </source>
</evidence>
<proteinExistence type="predicted"/>
<organism evidence="1 2">
    <name type="scientific">Penicillium nordicum</name>
    <dbReference type="NCBI Taxonomy" id="229535"/>
    <lineage>
        <taxon>Eukaryota</taxon>
        <taxon>Fungi</taxon>
        <taxon>Dikarya</taxon>
        <taxon>Ascomycota</taxon>
        <taxon>Pezizomycotina</taxon>
        <taxon>Eurotiomycetes</taxon>
        <taxon>Eurotiomycetidae</taxon>
        <taxon>Eurotiales</taxon>
        <taxon>Aspergillaceae</taxon>
        <taxon>Penicillium</taxon>
    </lineage>
</organism>
<keyword evidence="2" id="KW-1185">Reference proteome</keyword>
<evidence type="ECO:0000313" key="1">
    <source>
        <dbReference type="EMBL" id="KOS45814.1"/>
    </source>
</evidence>
<dbReference type="AlphaFoldDB" id="A0A0M8PCI2"/>
<reference evidence="1 2" key="1">
    <citation type="submission" date="2015-08" db="EMBL/GenBank/DDBJ databases">
        <title>Genome sequencing of Penicillium nordicum.</title>
        <authorList>
            <person name="Nguyen H.D."/>
            <person name="Seifert K.A."/>
        </authorList>
    </citation>
    <scope>NUCLEOTIDE SEQUENCE [LARGE SCALE GENOMIC DNA]</scope>
    <source>
        <strain evidence="1 2">DAOMC 185683</strain>
    </source>
</reference>
<protein>
    <submittedName>
        <fullName evidence="1">Uncharacterized protein</fullName>
    </submittedName>
</protein>
<dbReference type="Proteomes" id="UP000037696">
    <property type="component" value="Unassembled WGS sequence"/>
</dbReference>
<gene>
    <name evidence="1" type="ORF">ACN38_g3278</name>
</gene>
<name>A0A0M8PCI2_9EURO</name>
<accession>A0A0M8PCI2</accession>
<sequence>MKLARYSSVRDRSHIVMKIIYQQYDRLSPGTPKFSVAFIPPRFRYTFNLFQLVVGCVLKEDKALGPECFEDARPIDRARPFTAVIWPPMGMRYKHIVEILFRNCRPVKG</sequence>
<comment type="caution">
    <text evidence="1">The sequence shown here is derived from an EMBL/GenBank/DDBJ whole genome shotgun (WGS) entry which is preliminary data.</text>
</comment>